<proteinExistence type="predicted"/>
<evidence type="ECO:0000313" key="1">
    <source>
        <dbReference type="EMBL" id="KFD53643.1"/>
    </source>
</evidence>
<evidence type="ECO:0000313" key="2">
    <source>
        <dbReference type="EMBL" id="KFD62637.1"/>
    </source>
</evidence>
<evidence type="ECO:0000313" key="3">
    <source>
        <dbReference type="Proteomes" id="UP000030764"/>
    </source>
</evidence>
<keyword evidence="3" id="KW-1185">Reference proteome</keyword>
<organism evidence="2">
    <name type="scientific">Trichuris suis</name>
    <name type="common">pig whipworm</name>
    <dbReference type="NCBI Taxonomy" id="68888"/>
    <lineage>
        <taxon>Eukaryota</taxon>
        <taxon>Metazoa</taxon>
        <taxon>Ecdysozoa</taxon>
        <taxon>Nematoda</taxon>
        <taxon>Enoplea</taxon>
        <taxon>Dorylaimia</taxon>
        <taxon>Trichinellida</taxon>
        <taxon>Trichuridae</taxon>
        <taxon>Trichuris</taxon>
    </lineage>
</organism>
<accession>A0A085MZJ1</accession>
<dbReference type="Proteomes" id="UP000030758">
    <property type="component" value="Unassembled WGS sequence"/>
</dbReference>
<name>A0A085MZJ1_9BILA</name>
<protein>
    <submittedName>
        <fullName evidence="2">Uncharacterized protein</fullName>
    </submittedName>
</protein>
<dbReference type="EMBL" id="KL363215">
    <property type="protein sequence ID" value="KFD53643.1"/>
    <property type="molecule type" value="Genomic_DNA"/>
</dbReference>
<dbReference type="EMBL" id="KL367591">
    <property type="protein sequence ID" value="KFD62637.1"/>
    <property type="molecule type" value="Genomic_DNA"/>
</dbReference>
<dbReference type="Proteomes" id="UP000030764">
    <property type="component" value="Unassembled WGS sequence"/>
</dbReference>
<gene>
    <name evidence="1" type="ORF">M513_05559</name>
    <name evidence="2" type="ORF">M514_05559</name>
</gene>
<dbReference type="AlphaFoldDB" id="A0A085MZJ1"/>
<sequence>MEIQNQHSSKYKVYASSNVGQIKKALSEPSNRGGTALFGLPYHQQNCLAFQFAIARNSDVQVRESKLSKALRAVIKTTIDKEYFKEVHLCVHEQ</sequence>
<reference evidence="2 3" key="1">
    <citation type="journal article" date="2014" name="Nat. Genet.">
        <title>Genome and transcriptome of the porcine whipworm Trichuris suis.</title>
        <authorList>
            <person name="Jex A.R."/>
            <person name="Nejsum P."/>
            <person name="Schwarz E.M."/>
            <person name="Hu L."/>
            <person name="Young N.D."/>
            <person name="Hall R.S."/>
            <person name="Korhonen P.K."/>
            <person name="Liao S."/>
            <person name="Thamsborg S."/>
            <person name="Xia J."/>
            <person name="Xu P."/>
            <person name="Wang S."/>
            <person name="Scheerlinck J.P."/>
            <person name="Hofmann A."/>
            <person name="Sternberg P.W."/>
            <person name="Wang J."/>
            <person name="Gasser R.B."/>
        </authorList>
    </citation>
    <scope>NUCLEOTIDE SEQUENCE [LARGE SCALE GENOMIC DNA]</scope>
    <source>
        <strain evidence="2">DCEP-RM93F</strain>
        <strain evidence="1">DCEP-RM93M</strain>
    </source>
</reference>